<dbReference type="Proteomes" id="UP000502345">
    <property type="component" value="Chromosome"/>
</dbReference>
<evidence type="ECO:0000313" key="1">
    <source>
        <dbReference type="EMBL" id="QIP39688.1"/>
    </source>
</evidence>
<dbReference type="AlphaFoldDB" id="A0A6G9CS22"/>
<gene>
    <name evidence="1" type="ORF">G9444_2444</name>
</gene>
<accession>A0A6G9CS22</accession>
<protein>
    <submittedName>
        <fullName evidence="1">Uncharacterized protein</fullName>
    </submittedName>
</protein>
<organism evidence="1 2">
    <name type="scientific">Rhodococcus erythropolis</name>
    <name type="common">Arthrobacter picolinophilus</name>
    <dbReference type="NCBI Taxonomy" id="1833"/>
    <lineage>
        <taxon>Bacteria</taxon>
        <taxon>Bacillati</taxon>
        <taxon>Actinomycetota</taxon>
        <taxon>Actinomycetes</taxon>
        <taxon>Mycobacteriales</taxon>
        <taxon>Nocardiaceae</taxon>
        <taxon>Rhodococcus</taxon>
        <taxon>Rhodococcus erythropolis group</taxon>
    </lineage>
</organism>
<evidence type="ECO:0000313" key="2">
    <source>
        <dbReference type="Proteomes" id="UP000502345"/>
    </source>
</evidence>
<reference evidence="1 2" key="1">
    <citation type="submission" date="2020-03" db="EMBL/GenBank/DDBJ databases">
        <title>Screen low temperature-resistant strains for efficient degradation of petroleum hydrocarbons under the low temperature.</title>
        <authorList>
            <person name="Wang Y."/>
            <person name="Chen J."/>
        </authorList>
    </citation>
    <scope>NUCLEOTIDE SEQUENCE [LARGE SCALE GENOMIC DNA]</scope>
    <source>
        <strain evidence="1 2">KB1</strain>
    </source>
</reference>
<sequence>MSNYITIRVELDDGTVTEKRAEITGIDNRAFLAYQTLAAAEVVTERLVNMLIVNEGTQARPTGVSS</sequence>
<proteinExistence type="predicted"/>
<dbReference type="RefSeq" id="WP_166502084.1">
    <property type="nucleotide sequence ID" value="NZ_CP050124.1"/>
</dbReference>
<name>A0A6G9CS22_RHOER</name>
<dbReference type="EMBL" id="CP050124">
    <property type="protein sequence ID" value="QIP39688.1"/>
    <property type="molecule type" value="Genomic_DNA"/>
</dbReference>